<dbReference type="RefSeq" id="WP_193799860.1">
    <property type="nucleotide sequence ID" value="NZ_JADEWC010000004.1"/>
</dbReference>
<dbReference type="EMBL" id="JADEWC010000004">
    <property type="protein sequence ID" value="MBE9221675.1"/>
    <property type="molecule type" value="Genomic_DNA"/>
</dbReference>
<organism evidence="1 2">
    <name type="scientific">Cyanobacterium stanieri LEGE 03274</name>
    <dbReference type="NCBI Taxonomy" id="1828756"/>
    <lineage>
        <taxon>Bacteria</taxon>
        <taxon>Bacillati</taxon>
        <taxon>Cyanobacteriota</taxon>
        <taxon>Cyanophyceae</taxon>
        <taxon>Oscillatoriophycideae</taxon>
        <taxon>Chroococcales</taxon>
        <taxon>Geminocystaceae</taxon>
        <taxon>Cyanobacterium</taxon>
    </lineage>
</organism>
<reference evidence="1 2" key="1">
    <citation type="submission" date="2020-10" db="EMBL/GenBank/DDBJ databases">
        <authorList>
            <person name="Castelo-Branco R."/>
            <person name="Eusebio N."/>
            <person name="Adriana R."/>
            <person name="Vieira A."/>
            <person name="Brugerolle De Fraissinette N."/>
            <person name="Rezende De Castro R."/>
            <person name="Schneider M.P."/>
            <person name="Vasconcelos V."/>
            <person name="Leao P.N."/>
        </authorList>
    </citation>
    <scope>NUCLEOTIDE SEQUENCE [LARGE SCALE GENOMIC DNA]</scope>
    <source>
        <strain evidence="1 2">LEGE 03274</strain>
    </source>
</reference>
<keyword evidence="1" id="KW-0808">Transferase</keyword>
<comment type="caution">
    <text evidence="1">The sequence shown here is derived from an EMBL/GenBank/DDBJ whole genome shotgun (WGS) entry which is preliminary data.</text>
</comment>
<evidence type="ECO:0000313" key="1">
    <source>
        <dbReference type="EMBL" id="MBE9221675.1"/>
    </source>
</evidence>
<gene>
    <name evidence="1" type="ORF">IQ215_03100</name>
</gene>
<evidence type="ECO:0000313" key="2">
    <source>
        <dbReference type="Proteomes" id="UP000654604"/>
    </source>
</evidence>
<accession>A0ABR9V1C3</accession>
<protein>
    <submittedName>
        <fullName evidence="1">Glycosyl transferase</fullName>
    </submittedName>
</protein>
<dbReference type="InterPro" id="IPR053205">
    <property type="entry name" value="GHMP_kinase_L-arabinokinase"/>
</dbReference>
<dbReference type="Proteomes" id="UP000654604">
    <property type="component" value="Unassembled WGS sequence"/>
</dbReference>
<dbReference type="SUPFAM" id="SSF53756">
    <property type="entry name" value="UDP-Glycosyltransferase/glycogen phosphorylase"/>
    <property type="match status" value="1"/>
</dbReference>
<proteinExistence type="predicted"/>
<dbReference type="PANTHER" id="PTHR38134">
    <property type="entry name" value="SLR1395 PROTEIN"/>
    <property type="match status" value="1"/>
</dbReference>
<dbReference type="PANTHER" id="PTHR38134:SF2">
    <property type="entry name" value="GALACTOKINASE"/>
    <property type="match status" value="1"/>
</dbReference>
<dbReference type="GO" id="GO:0016740">
    <property type="term" value="F:transferase activity"/>
    <property type="evidence" value="ECO:0007669"/>
    <property type="project" value="UniProtKB-KW"/>
</dbReference>
<sequence length="359" mass="41311">MSRPVLYCAITNHGFGHCVRMASVAAAVQRINPEILLVMVTTAPRWLLESYIEGDFIYRPRAFDIGVIQRDSIQMDLGATLEKMNDFRQRQGQIVAGEVEFINLNGVSLIFADIPAMVTEIAKKAGIPCWMMSNFGWDFIYRPWGDDFKPIVSWLESCYGQCDRLLRLPMHEEMSSFNHKEDMGLTGGNPRYLEQELRNKFNIHKPKEKTILLSFGGLGLQSIPYHNLALFPDWQFISFDKNAPDLPNLLKITDTYLRPVDFMPLCGRIMTKPGYSTFAEAMRLDLPLVVLDRLGFAETPLLMDGLKKYSYHQVLNNEQFFESDWTFLKQELNPPLTNEKLRKNGTEMIAQEIVNYFNN</sequence>
<keyword evidence="2" id="KW-1185">Reference proteome</keyword>
<name>A0ABR9V1C3_9CHRO</name>